<evidence type="ECO:0000313" key="3">
    <source>
        <dbReference type="EMBL" id="KAJ7349823.1"/>
    </source>
</evidence>
<comment type="caution">
    <text evidence="3">The sequence shown here is derived from an EMBL/GenBank/DDBJ whole genome shotgun (WGS) entry which is preliminary data.</text>
</comment>
<keyword evidence="2" id="KW-0472">Membrane</keyword>
<feature type="transmembrane region" description="Helical" evidence="2">
    <location>
        <begin position="964"/>
        <end position="985"/>
    </location>
</feature>
<accession>A0AAD7A5C0</accession>
<feature type="region of interest" description="Disordered" evidence="1">
    <location>
        <begin position="495"/>
        <end position="557"/>
    </location>
</feature>
<evidence type="ECO:0000256" key="2">
    <source>
        <dbReference type="SAM" id="Phobius"/>
    </source>
</evidence>
<feature type="region of interest" description="Disordered" evidence="1">
    <location>
        <begin position="753"/>
        <end position="772"/>
    </location>
</feature>
<sequence>MGYESRPWGQPQPLRRRQKASHPLRDVVRISQVGWLQSAEPDGSDFPPVRAAPSSDLWGREATVRAARPGGARPASSIISAAGRLQSAEPDEEDIPPVPWRAPTRRSGNGGSSIRENPTPESSSGNEHDDAGSSVEVIGQTQTGARTQRWLERGIEDFSIRAGPDSASSGGNEHSNAGSRADIIGQPQTDTHTHSWLDISPSEVIGGIGGSGGASFVPKAGNDGGEPGTDDDDAHASRQRQEMDPMPLAISPVGKDFRAVGGNGTFPFTSVVDNERDNARSSADSSTRLQTHSRPDLPPTKLVVGLDSSGELSFFSVGNRDHREPGRNENSVRGVRQGSALAWRGNRGNDTTLFPPTRDNDHDTAGSSEHATGNFLLSVHTHSQNPSRDEGLSLADNNGCEIGRNDVARIDPMLPRLSVVVDGTLPFMPIRGNERDDTRFDETATGKLHGGIYTHSRQDLSPTEFVGGNGGPGGLLQETTEAFEEIGNHAERLEVGPSDDVIGQVQSGFHPHSGQDPPRTESVDRLRGGDGLSFSPVVDNNGSEAGGNYDHSSGQRQGPAEILTGIRDGVTLPFTPLHTNERRNNGPNGRDVAGKPQSRLSQRGDTGLNDYDRKPQNNITLMFTDANETEIVISLPVDDCRSWLTFCHQLLKYVVQLPLYIQASQFVVRIEDDPKKELLFEEKWEAWVSSVDARVQPRIALCIIQGTCCDNPTETANGFCNCGMQFLNEEPSHLTQSLQSLGLGSLEAPATAASRIDPPIPNSPSILHAAMPPADSPANLRGFVPSTHNSVVRRRRAPVPAEEDRQSEPPRHNPSLEPVDHHSTRPASIPALINRMKGSWNAIKMFMIAPQFIHDEGSSWNVKRFESRLVAYQTWVVGVNGILIAVPGAFLALSSVASSPVPQGFMILGTIFAFFGLVYTIQLDFYIGDFKEEFLEWFLDCLDSMVGSRTSWNTSIMMDLPITWMAWAILCLFLSLASFGIQYFIHGIHSSSPVLITDTDSVPNTVNTAAPNSASPGIRYSLSQLGIFAFAIAWSLVYVVLIYSEMRKFRLWHWGQIGMVPMRAE</sequence>
<evidence type="ECO:0000256" key="1">
    <source>
        <dbReference type="SAM" id="MobiDB-lite"/>
    </source>
</evidence>
<feature type="compositionally biased region" description="Polar residues" evidence="1">
    <location>
        <begin position="280"/>
        <end position="292"/>
    </location>
</feature>
<feature type="region of interest" description="Disordered" evidence="1">
    <location>
        <begin position="268"/>
        <end position="370"/>
    </location>
</feature>
<gene>
    <name evidence="3" type="ORF">DFH08DRAFT_863169</name>
</gene>
<feature type="transmembrane region" description="Helical" evidence="2">
    <location>
        <begin position="872"/>
        <end position="893"/>
    </location>
</feature>
<feature type="compositionally biased region" description="Basic and acidic residues" evidence="1">
    <location>
        <begin position="518"/>
        <end position="528"/>
    </location>
</feature>
<feature type="transmembrane region" description="Helical" evidence="2">
    <location>
        <begin position="1025"/>
        <end position="1043"/>
    </location>
</feature>
<keyword evidence="4" id="KW-1185">Reference proteome</keyword>
<dbReference type="AlphaFoldDB" id="A0AAD7A5C0"/>
<reference evidence="3" key="1">
    <citation type="submission" date="2023-03" db="EMBL/GenBank/DDBJ databases">
        <title>Massive genome expansion in bonnet fungi (Mycena s.s.) driven by repeated elements and novel gene families across ecological guilds.</title>
        <authorList>
            <consortium name="Lawrence Berkeley National Laboratory"/>
            <person name="Harder C.B."/>
            <person name="Miyauchi S."/>
            <person name="Viragh M."/>
            <person name="Kuo A."/>
            <person name="Thoen E."/>
            <person name="Andreopoulos B."/>
            <person name="Lu D."/>
            <person name="Skrede I."/>
            <person name="Drula E."/>
            <person name="Henrissat B."/>
            <person name="Morin E."/>
            <person name="Kohler A."/>
            <person name="Barry K."/>
            <person name="LaButti K."/>
            <person name="Morin E."/>
            <person name="Salamov A."/>
            <person name="Lipzen A."/>
            <person name="Mereny Z."/>
            <person name="Hegedus B."/>
            <person name="Baldrian P."/>
            <person name="Stursova M."/>
            <person name="Weitz H."/>
            <person name="Taylor A."/>
            <person name="Grigoriev I.V."/>
            <person name="Nagy L.G."/>
            <person name="Martin F."/>
            <person name="Kauserud H."/>
        </authorList>
    </citation>
    <scope>NUCLEOTIDE SEQUENCE</scope>
    <source>
        <strain evidence="3">CBHHK002</strain>
    </source>
</reference>
<feature type="region of interest" description="Disordered" evidence="1">
    <location>
        <begin position="571"/>
        <end position="614"/>
    </location>
</feature>
<feature type="compositionally biased region" description="Low complexity" evidence="1">
    <location>
        <begin position="65"/>
        <end position="75"/>
    </location>
</feature>
<feature type="region of interest" description="Disordered" evidence="1">
    <location>
        <begin position="1"/>
        <end position="25"/>
    </location>
</feature>
<dbReference type="Proteomes" id="UP001218218">
    <property type="component" value="Unassembled WGS sequence"/>
</dbReference>
<dbReference type="EMBL" id="JARIHO010000015">
    <property type="protein sequence ID" value="KAJ7349823.1"/>
    <property type="molecule type" value="Genomic_DNA"/>
</dbReference>
<keyword evidence="2" id="KW-0812">Transmembrane</keyword>
<feature type="region of interest" description="Disordered" evidence="1">
    <location>
        <begin position="160"/>
        <end position="256"/>
    </location>
</feature>
<feature type="region of interest" description="Disordered" evidence="1">
    <location>
        <begin position="38"/>
        <end position="133"/>
    </location>
</feature>
<feature type="transmembrane region" description="Helical" evidence="2">
    <location>
        <begin position="905"/>
        <end position="922"/>
    </location>
</feature>
<protein>
    <submittedName>
        <fullName evidence="3">Uncharacterized protein</fullName>
    </submittedName>
</protein>
<name>A0AAD7A5C0_9AGAR</name>
<feature type="compositionally biased region" description="Basic and acidic residues" evidence="1">
    <location>
        <begin position="802"/>
        <end position="811"/>
    </location>
</feature>
<feature type="region of interest" description="Disordered" evidence="1">
    <location>
        <begin position="777"/>
        <end position="824"/>
    </location>
</feature>
<organism evidence="3 4">
    <name type="scientific">Mycena albidolilacea</name>
    <dbReference type="NCBI Taxonomy" id="1033008"/>
    <lineage>
        <taxon>Eukaryota</taxon>
        <taxon>Fungi</taxon>
        <taxon>Dikarya</taxon>
        <taxon>Basidiomycota</taxon>
        <taxon>Agaricomycotina</taxon>
        <taxon>Agaricomycetes</taxon>
        <taxon>Agaricomycetidae</taxon>
        <taxon>Agaricales</taxon>
        <taxon>Marasmiineae</taxon>
        <taxon>Mycenaceae</taxon>
        <taxon>Mycena</taxon>
    </lineage>
</organism>
<keyword evidence="2" id="KW-1133">Transmembrane helix</keyword>
<feature type="compositionally biased region" description="Polar residues" evidence="1">
    <location>
        <begin position="112"/>
        <end position="125"/>
    </location>
</feature>
<proteinExistence type="predicted"/>
<feature type="compositionally biased region" description="Polar residues" evidence="1">
    <location>
        <begin position="166"/>
        <end position="178"/>
    </location>
</feature>
<feature type="compositionally biased region" description="Basic and acidic residues" evidence="1">
    <location>
        <begin position="234"/>
        <end position="243"/>
    </location>
</feature>
<evidence type="ECO:0000313" key="4">
    <source>
        <dbReference type="Proteomes" id="UP001218218"/>
    </source>
</evidence>